<protein>
    <submittedName>
        <fullName evidence="2">Thioredoxin domain-containing protein</fullName>
    </submittedName>
</protein>
<evidence type="ECO:0000313" key="2">
    <source>
        <dbReference type="EMBL" id="MCD1294388.1"/>
    </source>
</evidence>
<evidence type="ECO:0000313" key="3">
    <source>
        <dbReference type="Proteomes" id="UP001320159"/>
    </source>
</evidence>
<dbReference type="PANTHER" id="PTHR42899:SF1">
    <property type="entry name" value="SPERMATOGENESIS-ASSOCIATED PROTEIN 20"/>
    <property type="match status" value="1"/>
</dbReference>
<dbReference type="GO" id="GO:0005975">
    <property type="term" value="P:carbohydrate metabolic process"/>
    <property type="evidence" value="ECO:0007669"/>
    <property type="project" value="InterPro"/>
</dbReference>
<dbReference type="InterPro" id="IPR008928">
    <property type="entry name" value="6-hairpin_glycosidase_sf"/>
</dbReference>
<dbReference type="InterPro" id="IPR004879">
    <property type="entry name" value="Ssp411-like_TRX"/>
</dbReference>
<dbReference type="Gene3D" id="1.50.10.10">
    <property type="match status" value="1"/>
</dbReference>
<sequence length="659" mass="75339">MTGRLAGSKSSYLRKAADEPVEWYAWSEEAFERARKENKPVLLSIGAVWCHWCHVMAHESWQDKDVARIINEKFIPIKVDRDERPELDKIYQEAVNALTGRGGWPLTVFLTPDKEPFYGGTYFPDSPRHGLPSIKEILLAVSDAYEKNRKDVMNTVKEMMKIYAPGKLSRSELKAGYVSGAVEAMKDNYDMINGGFGGAPKFPFSEALLFLLQRYETDCDVDAWNMADHTLRKMASGGVYDQAGGGFHRYSTDSGWRVPHFEKMLYDNALLLKAYLVAYQKTRSDFYRHVSHEIVDFVFRDLVREPAGFASSIDADVHGEEGSYFVWTEDEIKGMLGNRADTFIEAFNVTKNGNFEGGKNILYMTGEIDRSKFENELTILLDTRYEREMPYVDTSIITGWTSLMSTSLLKAYEILDDYRCKDHAIKTVDFILNIMYKDGKLYRMYSDVPSVDAFIEDYSCLIEALIESFAAVQDYYYIDMAERLLADCDENFLDRENGGYFYVQKSDRSPMTQDKPVMDYSVPGPNAQMARNLIKLHYYTGEGKYREKAKELLEIFLDAAKPYPLGNATYFSALDYYANPPDQIIIAAENGEGMDFIHSVNSLICKRAVILYNDNTTRMLEEFEGKVPVGGKTTAYICRQGVCMKPVSSLDELKRIYRH</sequence>
<dbReference type="InterPro" id="IPR012341">
    <property type="entry name" value="6hp_glycosidase-like_sf"/>
</dbReference>
<accession>A0AAP2W5J9</accession>
<feature type="domain" description="Spermatogenesis-associated protein 20-like TRX" evidence="1">
    <location>
        <begin position="4"/>
        <end position="161"/>
    </location>
</feature>
<evidence type="ECO:0000259" key="1">
    <source>
        <dbReference type="Pfam" id="PF03190"/>
    </source>
</evidence>
<name>A0AAP2W5J9_9EURY</name>
<keyword evidence="3" id="KW-1185">Reference proteome</keyword>
<dbReference type="InterPro" id="IPR024705">
    <property type="entry name" value="Ssp411"/>
</dbReference>
<dbReference type="EMBL" id="PGCK01000003">
    <property type="protein sequence ID" value="MCD1294388.1"/>
    <property type="molecule type" value="Genomic_DNA"/>
</dbReference>
<dbReference type="SUPFAM" id="SSF48208">
    <property type="entry name" value="Six-hairpin glycosidases"/>
    <property type="match status" value="1"/>
</dbReference>
<dbReference type="InterPro" id="IPR036249">
    <property type="entry name" value="Thioredoxin-like_sf"/>
</dbReference>
<dbReference type="PIRSF" id="PIRSF006402">
    <property type="entry name" value="UCP006402_thioredoxin"/>
    <property type="match status" value="1"/>
</dbReference>
<dbReference type="Pfam" id="PF03190">
    <property type="entry name" value="Thioredox_DsbH"/>
    <property type="match status" value="1"/>
</dbReference>
<dbReference type="PANTHER" id="PTHR42899">
    <property type="entry name" value="SPERMATOGENESIS-ASSOCIATED PROTEIN 20"/>
    <property type="match status" value="1"/>
</dbReference>
<reference evidence="2 3" key="1">
    <citation type="submission" date="2017-11" db="EMBL/GenBank/DDBJ databases">
        <title>Isolation and Characterization of Family Methanocellaceae Species from Potential Methane Hydrate Area Offshore Southwestern Taiwan.</title>
        <authorList>
            <person name="Zhang W.-L."/>
            <person name="Chen W.-C."/>
            <person name="Lai M.-C."/>
            <person name="Chen S.-C."/>
        </authorList>
    </citation>
    <scope>NUCLEOTIDE SEQUENCE [LARGE SCALE GENOMIC DNA]</scope>
    <source>
        <strain evidence="2 3">CWC-04</strain>
    </source>
</reference>
<proteinExistence type="predicted"/>
<dbReference type="SUPFAM" id="SSF52833">
    <property type="entry name" value="Thioredoxin-like"/>
    <property type="match status" value="1"/>
</dbReference>
<dbReference type="Proteomes" id="UP001320159">
    <property type="component" value="Unassembled WGS sequence"/>
</dbReference>
<comment type="caution">
    <text evidence="2">The sequence shown here is derived from an EMBL/GenBank/DDBJ whole genome shotgun (WGS) entry which is preliminary data.</text>
</comment>
<dbReference type="CDD" id="cd02955">
    <property type="entry name" value="SSP411"/>
    <property type="match status" value="1"/>
</dbReference>
<organism evidence="2 3">
    <name type="scientific">Methanooceanicella nereidis</name>
    <dbReference type="NCBI Taxonomy" id="2052831"/>
    <lineage>
        <taxon>Archaea</taxon>
        <taxon>Methanobacteriati</taxon>
        <taxon>Methanobacteriota</taxon>
        <taxon>Stenosarchaea group</taxon>
        <taxon>Methanomicrobia</taxon>
        <taxon>Methanocellales</taxon>
        <taxon>Methanocellaceae</taxon>
        <taxon>Methanooceanicella</taxon>
    </lineage>
</organism>
<gene>
    <name evidence="2" type="ORF">CUJ83_05165</name>
</gene>
<dbReference type="AlphaFoldDB" id="A0AAP2W5J9"/>
<dbReference type="Gene3D" id="3.40.30.10">
    <property type="entry name" value="Glutaredoxin"/>
    <property type="match status" value="1"/>
</dbReference>